<dbReference type="EMBL" id="JBBKZT010000015">
    <property type="protein sequence ID" value="MEJ8850479.1"/>
    <property type="molecule type" value="Genomic_DNA"/>
</dbReference>
<comment type="caution">
    <text evidence="2">The sequence shown here is derived from an EMBL/GenBank/DDBJ whole genome shotgun (WGS) entry which is preliminary data.</text>
</comment>
<keyword evidence="3" id="KW-1185">Reference proteome</keyword>
<feature type="compositionally biased region" description="Acidic residues" evidence="1">
    <location>
        <begin position="10"/>
        <end position="20"/>
    </location>
</feature>
<name>A0ABU8WSS9_9BURK</name>
<gene>
    <name evidence="2" type="ORF">WKW82_27835</name>
</gene>
<reference evidence="2 3" key="1">
    <citation type="submission" date="2024-03" db="EMBL/GenBank/DDBJ databases">
        <title>Novel species of the genus Variovorax.</title>
        <authorList>
            <person name="Liu Q."/>
            <person name="Xin Y.-H."/>
        </authorList>
    </citation>
    <scope>NUCLEOTIDE SEQUENCE [LARGE SCALE GENOMIC DNA]</scope>
    <source>
        <strain evidence="2 3">KACC 18900</strain>
    </source>
</reference>
<sequence>MSRDYRDDADRGDDDRDAGDDELARIVIILALHGFQVSEAPAPVNTRRRFPASPRSPE</sequence>
<organism evidence="2 3">
    <name type="scientific">Variovorax rhizosphaerae</name>
    <dbReference type="NCBI Taxonomy" id="1836200"/>
    <lineage>
        <taxon>Bacteria</taxon>
        <taxon>Pseudomonadati</taxon>
        <taxon>Pseudomonadota</taxon>
        <taxon>Betaproteobacteria</taxon>
        <taxon>Burkholderiales</taxon>
        <taxon>Comamonadaceae</taxon>
        <taxon>Variovorax</taxon>
    </lineage>
</organism>
<proteinExistence type="predicted"/>
<evidence type="ECO:0000256" key="1">
    <source>
        <dbReference type="SAM" id="MobiDB-lite"/>
    </source>
</evidence>
<dbReference type="RefSeq" id="WP_340345832.1">
    <property type="nucleotide sequence ID" value="NZ_JBBKZT010000015.1"/>
</dbReference>
<evidence type="ECO:0000313" key="2">
    <source>
        <dbReference type="EMBL" id="MEJ8850479.1"/>
    </source>
</evidence>
<evidence type="ECO:0000313" key="3">
    <source>
        <dbReference type="Proteomes" id="UP001385892"/>
    </source>
</evidence>
<accession>A0ABU8WSS9</accession>
<protein>
    <submittedName>
        <fullName evidence="2">Uncharacterized protein</fullName>
    </submittedName>
</protein>
<dbReference type="Proteomes" id="UP001385892">
    <property type="component" value="Unassembled WGS sequence"/>
</dbReference>
<feature type="region of interest" description="Disordered" evidence="1">
    <location>
        <begin position="1"/>
        <end position="20"/>
    </location>
</feature>